<dbReference type="PRINTS" id="PR00037">
    <property type="entry name" value="HTHLACR"/>
</dbReference>
<reference evidence="7" key="1">
    <citation type="journal article" date="2019" name="Int. J. Syst. Evol. Microbiol.">
        <title>The Global Catalogue of Microorganisms (GCM) 10K type strain sequencing project: providing services to taxonomists for standard genome sequencing and annotation.</title>
        <authorList>
            <consortium name="The Broad Institute Genomics Platform"/>
            <consortium name="The Broad Institute Genome Sequencing Center for Infectious Disease"/>
            <person name="Wu L."/>
            <person name="Ma J."/>
        </authorList>
    </citation>
    <scope>NUCLEOTIDE SEQUENCE [LARGE SCALE GENOMIC DNA]</scope>
    <source>
        <strain evidence="7">KCTC 12861</strain>
    </source>
</reference>
<evidence type="ECO:0000256" key="1">
    <source>
        <dbReference type="ARBA" id="ARBA00022491"/>
    </source>
</evidence>
<dbReference type="SUPFAM" id="SSF46785">
    <property type="entry name" value="Winged helix' DNA-binding domain"/>
    <property type="match status" value="1"/>
</dbReference>
<dbReference type="Gene3D" id="1.10.10.10">
    <property type="entry name" value="Winged helix-like DNA-binding domain superfamily/Winged helix DNA-binding domain"/>
    <property type="match status" value="1"/>
</dbReference>
<evidence type="ECO:0000256" key="3">
    <source>
        <dbReference type="ARBA" id="ARBA00023125"/>
    </source>
</evidence>
<keyword evidence="4" id="KW-0804">Transcription</keyword>
<evidence type="ECO:0000259" key="5">
    <source>
        <dbReference type="PROSITE" id="PS51000"/>
    </source>
</evidence>
<evidence type="ECO:0000313" key="6">
    <source>
        <dbReference type="EMBL" id="GHB27633.1"/>
    </source>
</evidence>
<dbReference type="SMART" id="SM00420">
    <property type="entry name" value="HTH_DEOR"/>
    <property type="match status" value="1"/>
</dbReference>
<keyword evidence="2" id="KW-0805">Transcription regulation</keyword>
<dbReference type="InterPro" id="IPR001034">
    <property type="entry name" value="DeoR_HTH"/>
</dbReference>
<dbReference type="InterPro" id="IPR036388">
    <property type="entry name" value="WH-like_DNA-bd_sf"/>
</dbReference>
<keyword evidence="7" id="KW-1185">Reference proteome</keyword>
<dbReference type="InterPro" id="IPR018356">
    <property type="entry name" value="Tscrpt_reg_HTH_DeoR_CS"/>
</dbReference>
<protein>
    <submittedName>
        <fullName evidence="6">DeoR family transcriptional regulator</fullName>
    </submittedName>
</protein>
<feature type="domain" description="HTH deoR-type" evidence="5">
    <location>
        <begin position="6"/>
        <end position="61"/>
    </location>
</feature>
<dbReference type="PANTHER" id="PTHR30363">
    <property type="entry name" value="HTH-TYPE TRANSCRIPTIONAL REGULATOR SRLR-RELATED"/>
    <property type="match status" value="1"/>
</dbReference>
<dbReference type="RefSeq" id="WP_189436132.1">
    <property type="nucleotide sequence ID" value="NZ_BMXE01000002.1"/>
</dbReference>
<dbReference type="InterPro" id="IPR050313">
    <property type="entry name" value="Carb_Metab_HTH_regulators"/>
</dbReference>
<dbReference type="EMBL" id="BMXE01000002">
    <property type="protein sequence ID" value="GHB27633.1"/>
    <property type="molecule type" value="Genomic_DNA"/>
</dbReference>
<organism evidence="6 7">
    <name type="scientific">Pseudovibrio japonicus</name>
    <dbReference type="NCBI Taxonomy" id="366534"/>
    <lineage>
        <taxon>Bacteria</taxon>
        <taxon>Pseudomonadati</taxon>
        <taxon>Pseudomonadota</taxon>
        <taxon>Alphaproteobacteria</taxon>
        <taxon>Hyphomicrobiales</taxon>
        <taxon>Stappiaceae</taxon>
        <taxon>Pseudovibrio</taxon>
    </lineage>
</organism>
<evidence type="ECO:0000256" key="2">
    <source>
        <dbReference type="ARBA" id="ARBA00023015"/>
    </source>
</evidence>
<proteinExistence type="predicted"/>
<dbReference type="PROSITE" id="PS00894">
    <property type="entry name" value="HTH_DEOR_1"/>
    <property type="match status" value="1"/>
</dbReference>
<dbReference type="PANTHER" id="PTHR30363:SF4">
    <property type="entry name" value="GLYCEROL-3-PHOSPHATE REGULON REPRESSOR"/>
    <property type="match status" value="1"/>
</dbReference>
<name>A0ABQ3E7N8_9HYPH</name>
<evidence type="ECO:0000313" key="7">
    <source>
        <dbReference type="Proteomes" id="UP000637980"/>
    </source>
</evidence>
<keyword evidence="1" id="KW-0678">Repressor</keyword>
<dbReference type="Pfam" id="PF00455">
    <property type="entry name" value="DeoRC"/>
    <property type="match status" value="1"/>
</dbReference>
<comment type="caution">
    <text evidence="6">The sequence shown here is derived from an EMBL/GenBank/DDBJ whole genome shotgun (WGS) entry which is preliminary data.</text>
</comment>
<dbReference type="SUPFAM" id="SSF100950">
    <property type="entry name" value="NagB/RpiA/CoA transferase-like"/>
    <property type="match status" value="1"/>
</dbReference>
<dbReference type="Gene3D" id="3.40.50.1360">
    <property type="match status" value="1"/>
</dbReference>
<dbReference type="Pfam" id="PF08220">
    <property type="entry name" value="HTH_DeoR"/>
    <property type="match status" value="1"/>
</dbReference>
<sequence length="253" mass="26888">MILNVPDTRQNTLAQRLVNGQQIVAAEAAQEFGVSLDTIRRDILALEAAGKAHRVRGGAVPIVEPALPFHTRIADRDGPNPKLIQAAVTEIGASSTLIVDGGLTSLYVIEHLPTLEGRVVMTPSPWVAIACQERGIEVFLLGGILSPQGGIATGAEAVNNVGTVAAEIAILGACGIDAEFGLSSDDYSEARMKKAMSHAARRTLVVSDHSKINRKARHQTLALSEIDVIVTDAQQDMMEPFINLGTMVSRPDD</sequence>
<dbReference type="InterPro" id="IPR014036">
    <property type="entry name" value="DeoR-like_C"/>
</dbReference>
<dbReference type="PROSITE" id="PS51000">
    <property type="entry name" value="HTH_DEOR_2"/>
    <property type="match status" value="1"/>
</dbReference>
<dbReference type="InterPro" id="IPR036390">
    <property type="entry name" value="WH_DNA-bd_sf"/>
</dbReference>
<gene>
    <name evidence="6" type="ORF">GCM10007094_14960</name>
</gene>
<dbReference type="Proteomes" id="UP000637980">
    <property type="component" value="Unassembled WGS sequence"/>
</dbReference>
<dbReference type="InterPro" id="IPR037171">
    <property type="entry name" value="NagB/RpiA_transferase-like"/>
</dbReference>
<dbReference type="SMART" id="SM01134">
    <property type="entry name" value="DeoRC"/>
    <property type="match status" value="1"/>
</dbReference>
<keyword evidence="3" id="KW-0238">DNA-binding</keyword>
<accession>A0ABQ3E7N8</accession>
<evidence type="ECO:0000256" key="4">
    <source>
        <dbReference type="ARBA" id="ARBA00023163"/>
    </source>
</evidence>